<evidence type="ECO:0000256" key="3">
    <source>
        <dbReference type="ARBA" id="ARBA00022692"/>
    </source>
</evidence>
<feature type="compositionally biased region" description="Low complexity" evidence="6">
    <location>
        <begin position="11"/>
        <end position="142"/>
    </location>
</feature>
<keyword evidence="10" id="KW-1185">Reference proteome</keyword>
<dbReference type="InterPro" id="IPR051791">
    <property type="entry name" value="Pra-immunoreactive"/>
</dbReference>
<dbReference type="Pfam" id="PF06271">
    <property type="entry name" value="RDD"/>
    <property type="match status" value="1"/>
</dbReference>
<gene>
    <name evidence="9" type="ORF">KO481_02105</name>
</gene>
<keyword evidence="5 7" id="KW-0472">Membrane</keyword>
<evidence type="ECO:0000256" key="6">
    <source>
        <dbReference type="SAM" id="MobiDB-lite"/>
    </source>
</evidence>
<feature type="region of interest" description="Disordered" evidence="6">
    <location>
        <begin position="1"/>
        <end position="142"/>
    </location>
</feature>
<reference evidence="9 10" key="1">
    <citation type="submission" date="2021-06" db="EMBL/GenBank/DDBJ databases">
        <title>Actinomycetes sequencing.</title>
        <authorList>
            <person name="Shan Q."/>
        </authorList>
    </citation>
    <scope>NUCLEOTIDE SEQUENCE [LARGE SCALE GENOMIC DNA]</scope>
    <source>
        <strain evidence="9 10">NEAU-G5</strain>
    </source>
</reference>
<evidence type="ECO:0000313" key="10">
    <source>
        <dbReference type="Proteomes" id="UP000733379"/>
    </source>
</evidence>
<feature type="transmembrane region" description="Helical" evidence="7">
    <location>
        <begin position="184"/>
        <end position="204"/>
    </location>
</feature>
<feature type="transmembrane region" description="Helical" evidence="7">
    <location>
        <begin position="241"/>
        <end position="267"/>
    </location>
</feature>
<evidence type="ECO:0000313" key="9">
    <source>
        <dbReference type="EMBL" id="MBU3060316.1"/>
    </source>
</evidence>
<evidence type="ECO:0000256" key="2">
    <source>
        <dbReference type="ARBA" id="ARBA00022475"/>
    </source>
</evidence>
<evidence type="ECO:0000256" key="7">
    <source>
        <dbReference type="SAM" id="Phobius"/>
    </source>
</evidence>
<keyword evidence="4 7" id="KW-1133">Transmembrane helix</keyword>
<evidence type="ECO:0000256" key="4">
    <source>
        <dbReference type="ARBA" id="ARBA00022989"/>
    </source>
</evidence>
<evidence type="ECO:0000256" key="1">
    <source>
        <dbReference type="ARBA" id="ARBA00004651"/>
    </source>
</evidence>
<protein>
    <submittedName>
        <fullName evidence="9">RDD family protein</fullName>
    </submittedName>
</protein>
<comment type="caution">
    <text evidence="9">The sequence shown here is derived from an EMBL/GenBank/DDBJ whole genome shotgun (WGS) entry which is preliminary data.</text>
</comment>
<organism evidence="9 10">
    <name type="scientific">Nocardia albiluteola</name>
    <dbReference type="NCBI Taxonomy" id="2842303"/>
    <lineage>
        <taxon>Bacteria</taxon>
        <taxon>Bacillati</taxon>
        <taxon>Actinomycetota</taxon>
        <taxon>Actinomycetes</taxon>
        <taxon>Mycobacteriales</taxon>
        <taxon>Nocardiaceae</taxon>
        <taxon>Nocardia</taxon>
    </lineage>
</organism>
<sequence>MTSGGYDPNNPQGGQPYGQPYPQAGQPQPYSQSGPQPYGQPGQPQYGQPDPSGQQYGQQQPYGQPGQPGQQQPYGQPGQPGQPYPQGAPQDPYGQQQFGQPGAGQPYGQPQDAYGQQQFGQPGQPGYGQTPPAFGQAPFGQPGFGMAQPADLGIRIGARVIDSVIVGIPGGILYTLINFTMHSLIASLLGSFLFGIIGVAYYILMEATQGATVGKKILGLRVLGPNGAPRPDFQQAFMRNLFLVVGLIYCVGQLAEIGMIIGMMVTIEQSPIKQGFHDRLAGGTQVVKG</sequence>
<dbReference type="InterPro" id="IPR010432">
    <property type="entry name" value="RDD"/>
</dbReference>
<keyword evidence="3 7" id="KW-0812">Transmembrane</keyword>
<evidence type="ECO:0000256" key="5">
    <source>
        <dbReference type="ARBA" id="ARBA00023136"/>
    </source>
</evidence>
<dbReference type="EMBL" id="JAHKNI010000001">
    <property type="protein sequence ID" value="MBU3060316.1"/>
    <property type="molecule type" value="Genomic_DNA"/>
</dbReference>
<comment type="subcellular location">
    <subcellularLocation>
        <location evidence="1">Cell membrane</location>
        <topology evidence="1">Multi-pass membrane protein</topology>
    </subcellularLocation>
</comment>
<feature type="transmembrane region" description="Helical" evidence="7">
    <location>
        <begin position="156"/>
        <end position="177"/>
    </location>
</feature>
<name>A0ABS6AS02_9NOCA</name>
<evidence type="ECO:0000259" key="8">
    <source>
        <dbReference type="Pfam" id="PF06271"/>
    </source>
</evidence>
<feature type="domain" description="RDD" evidence="8">
    <location>
        <begin position="150"/>
        <end position="282"/>
    </location>
</feature>
<dbReference type="Proteomes" id="UP000733379">
    <property type="component" value="Unassembled WGS sequence"/>
</dbReference>
<dbReference type="PANTHER" id="PTHR36115">
    <property type="entry name" value="PROLINE-RICH ANTIGEN HOMOLOG-RELATED"/>
    <property type="match status" value="1"/>
</dbReference>
<proteinExistence type="predicted"/>
<accession>A0ABS6AS02</accession>
<keyword evidence="2" id="KW-1003">Cell membrane</keyword>